<dbReference type="GO" id="GO:0003677">
    <property type="term" value="F:DNA binding"/>
    <property type="evidence" value="ECO:0007669"/>
    <property type="project" value="UniProtKB-KW"/>
</dbReference>
<feature type="region of interest" description="Disordered" evidence="6">
    <location>
        <begin position="199"/>
        <end position="229"/>
    </location>
</feature>
<proteinExistence type="predicted"/>
<feature type="domain" description="Myb-like" evidence="7">
    <location>
        <begin position="67"/>
        <end position="119"/>
    </location>
</feature>
<evidence type="ECO:0000313" key="10">
    <source>
        <dbReference type="Proteomes" id="UP000593561"/>
    </source>
</evidence>
<feature type="compositionally biased region" description="Basic and acidic residues" evidence="6">
    <location>
        <begin position="209"/>
        <end position="219"/>
    </location>
</feature>
<dbReference type="PROSITE" id="PS50090">
    <property type="entry name" value="MYB_LIKE"/>
    <property type="match status" value="2"/>
</dbReference>
<evidence type="ECO:0000259" key="7">
    <source>
        <dbReference type="PROSITE" id="PS50090"/>
    </source>
</evidence>
<dbReference type="InterPro" id="IPR009057">
    <property type="entry name" value="Homeodomain-like_sf"/>
</dbReference>
<dbReference type="PANTHER" id="PTHR47999:SF6">
    <property type="entry name" value="MYB-RELATED PROTEIN P"/>
    <property type="match status" value="1"/>
</dbReference>
<dbReference type="EMBL" id="JABFAC010000001">
    <property type="protein sequence ID" value="MBA0605051.1"/>
    <property type="molecule type" value="Genomic_DNA"/>
</dbReference>
<evidence type="ECO:0000256" key="5">
    <source>
        <dbReference type="ARBA" id="ARBA00023242"/>
    </source>
</evidence>
<dbReference type="Gene3D" id="1.10.10.60">
    <property type="entry name" value="Homeodomain-like"/>
    <property type="match status" value="2"/>
</dbReference>
<feature type="domain" description="HTH myb-type" evidence="8">
    <location>
        <begin position="120"/>
        <end position="174"/>
    </location>
</feature>
<feature type="domain" description="Myb-like" evidence="7">
    <location>
        <begin position="120"/>
        <end position="170"/>
    </location>
</feature>
<dbReference type="PANTHER" id="PTHR47999">
    <property type="entry name" value="TRANSCRIPTION FACTOR MYB8-RELATED-RELATED"/>
    <property type="match status" value="1"/>
</dbReference>
<dbReference type="SMART" id="SM00717">
    <property type="entry name" value="SANT"/>
    <property type="match status" value="2"/>
</dbReference>
<dbReference type="PROSITE" id="PS51294">
    <property type="entry name" value="HTH_MYB"/>
    <property type="match status" value="2"/>
</dbReference>
<accession>A0A7J8QU04</accession>
<keyword evidence="4" id="KW-0804">Transcription</keyword>
<dbReference type="CDD" id="cd00167">
    <property type="entry name" value="SANT"/>
    <property type="match status" value="2"/>
</dbReference>
<organism evidence="9 10">
    <name type="scientific">Gossypium davidsonii</name>
    <name type="common">Davidson's cotton</name>
    <name type="synonym">Gossypium klotzschianum subsp. davidsonii</name>
    <dbReference type="NCBI Taxonomy" id="34287"/>
    <lineage>
        <taxon>Eukaryota</taxon>
        <taxon>Viridiplantae</taxon>
        <taxon>Streptophyta</taxon>
        <taxon>Embryophyta</taxon>
        <taxon>Tracheophyta</taxon>
        <taxon>Spermatophyta</taxon>
        <taxon>Magnoliopsida</taxon>
        <taxon>eudicotyledons</taxon>
        <taxon>Gunneridae</taxon>
        <taxon>Pentapetalae</taxon>
        <taxon>rosids</taxon>
        <taxon>malvids</taxon>
        <taxon>Malvales</taxon>
        <taxon>Malvaceae</taxon>
        <taxon>Malvoideae</taxon>
        <taxon>Gossypium</taxon>
    </lineage>
</organism>
<evidence type="ECO:0000256" key="4">
    <source>
        <dbReference type="ARBA" id="ARBA00023163"/>
    </source>
</evidence>
<keyword evidence="2" id="KW-0805">Transcription regulation</keyword>
<dbReference type="AlphaFoldDB" id="A0A7J8QU04"/>
<evidence type="ECO:0000256" key="1">
    <source>
        <dbReference type="ARBA" id="ARBA00004123"/>
    </source>
</evidence>
<dbReference type="FunFam" id="1.10.10.60:FF:000800">
    <property type="match status" value="1"/>
</dbReference>
<evidence type="ECO:0000259" key="8">
    <source>
        <dbReference type="PROSITE" id="PS51294"/>
    </source>
</evidence>
<evidence type="ECO:0000313" key="9">
    <source>
        <dbReference type="EMBL" id="MBA0605051.1"/>
    </source>
</evidence>
<dbReference type="Proteomes" id="UP000593561">
    <property type="component" value="Unassembled WGS sequence"/>
</dbReference>
<keyword evidence="3" id="KW-0238">DNA-binding</keyword>
<keyword evidence="10" id="KW-1185">Reference proteome</keyword>
<name>A0A7J8QU04_GOSDV</name>
<sequence>MMKLFIQACDYHTWRIISNVDLKMPKAEDGWEGYRKKAQVNVKAMHTSFLVVAVTHREMGRAPCCEKVGLKKGRWTAEEDVLLTKYIQANGEGSWRSLPKNAGLLRCGKSCRLRWINYLRADLKRGNFTSQEEEVIINLHATLGNRWSLIASYLPGRTDNEIKNYWNSHLSRKIHSFRRPLTQSMPVIMDLTKTAVIAKRKGGRNSKGSMKENKSRSTQKDTGSCSNKPTENVCVNEVVPFPSTPLLEKETLSTTAIEDRMVLDQHGEDKERTTHVVPSPCHDTVVEGMLGSSEERESLVSEEGTIENSMQCPSGNAEKGTGILAPHESIDSSEIEWFNDILDSELLQPSGDLTFTELGEDSGNVKTHTTAANNEEIVSRNCSADSGGDLSSCTSTTFYFVDDWEWENVVPRSELWDEKEYMCSWLWEPSDYHGKGERHKVDDNGFEGHNPMIAANASLFS</sequence>
<dbReference type="Pfam" id="PF00249">
    <property type="entry name" value="Myb_DNA-binding"/>
    <property type="match status" value="2"/>
</dbReference>
<dbReference type="InterPro" id="IPR001005">
    <property type="entry name" value="SANT/Myb"/>
</dbReference>
<evidence type="ECO:0000256" key="3">
    <source>
        <dbReference type="ARBA" id="ARBA00023125"/>
    </source>
</evidence>
<protein>
    <submittedName>
        <fullName evidence="9">Uncharacterized protein</fullName>
    </submittedName>
</protein>
<feature type="domain" description="HTH myb-type" evidence="8">
    <location>
        <begin position="67"/>
        <end position="119"/>
    </location>
</feature>
<evidence type="ECO:0000256" key="6">
    <source>
        <dbReference type="SAM" id="MobiDB-lite"/>
    </source>
</evidence>
<evidence type="ECO:0000256" key="2">
    <source>
        <dbReference type="ARBA" id="ARBA00023015"/>
    </source>
</evidence>
<comment type="caution">
    <text evidence="9">The sequence shown here is derived from an EMBL/GenBank/DDBJ whole genome shotgun (WGS) entry which is preliminary data.</text>
</comment>
<dbReference type="GO" id="GO:0005634">
    <property type="term" value="C:nucleus"/>
    <property type="evidence" value="ECO:0007669"/>
    <property type="project" value="UniProtKB-SubCell"/>
</dbReference>
<dbReference type="FunFam" id="1.10.10.60:FF:000121">
    <property type="entry name" value="Myb transcription factor"/>
    <property type="match status" value="1"/>
</dbReference>
<comment type="subcellular location">
    <subcellularLocation>
        <location evidence="1">Nucleus</location>
    </subcellularLocation>
</comment>
<dbReference type="InterPro" id="IPR017930">
    <property type="entry name" value="Myb_dom"/>
</dbReference>
<reference evidence="9 10" key="1">
    <citation type="journal article" date="2019" name="Genome Biol. Evol.">
        <title>Insights into the evolution of the New World diploid cottons (Gossypium, subgenus Houzingenia) based on genome sequencing.</title>
        <authorList>
            <person name="Grover C.E."/>
            <person name="Arick M.A. 2nd"/>
            <person name="Thrash A."/>
            <person name="Conover J.L."/>
            <person name="Sanders W.S."/>
            <person name="Peterson D.G."/>
            <person name="Frelichowski J.E."/>
            <person name="Scheffler J.A."/>
            <person name="Scheffler B.E."/>
            <person name="Wendel J.F."/>
        </authorList>
    </citation>
    <scope>NUCLEOTIDE SEQUENCE [LARGE SCALE GENOMIC DNA]</scope>
    <source>
        <strain evidence="9">27</strain>
        <tissue evidence="9">Leaf</tissue>
    </source>
</reference>
<keyword evidence="5" id="KW-0539">Nucleus</keyword>
<gene>
    <name evidence="9" type="ORF">Godav_017665</name>
</gene>
<feature type="compositionally biased region" description="Polar residues" evidence="6">
    <location>
        <begin position="220"/>
        <end position="229"/>
    </location>
</feature>
<dbReference type="InterPro" id="IPR015495">
    <property type="entry name" value="Myb_TF_plants"/>
</dbReference>
<dbReference type="SUPFAM" id="SSF46689">
    <property type="entry name" value="Homeodomain-like"/>
    <property type="match status" value="1"/>
</dbReference>